<dbReference type="EMBL" id="FNAP01000020">
    <property type="protein sequence ID" value="SDE98842.1"/>
    <property type="molecule type" value="Genomic_DNA"/>
</dbReference>
<reference evidence="2 3" key="1">
    <citation type="submission" date="2016-10" db="EMBL/GenBank/DDBJ databases">
        <authorList>
            <person name="de Groot N.N."/>
        </authorList>
    </citation>
    <scope>NUCLEOTIDE SEQUENCE [LARGE SCALE GENOMIC DNA]</scope>
    <source>
        <strain evidence="2 3">ATCC 700224</strain>
    </source>
</reference>
<gene>
    <name evidence="2" type="ORF">SAMN05421720_12022</name>
</gene>
<dbReference type="Proteomes" id="UP000199412">
    <property type="component" value="Unassembled WGS sequence"/>
</dbReference>
<sequence>MSDSADPTKPDAPETPPPVTARQETVEFEHYFFKKVEDIYFRLDPASKQPLAIVSLGAEEVSLSFAGIQKEFNIPSDSHDGALLALMAKGLNFVKGLRIGDPIPKEILSGDPSWEPKTKHRQIAYNRLAVQILGWLSGDEHIITNPDELVQVAGDSTFRKQVNEAFGEAARSLGLPSKEHVTHLIEDLSHELSYIEALRDEFTTIQRAYDKAKGLRKAYAGERSQLTTVDSLLRLFNSAIEDFGERFETVDAQTGEIMSALKNLDTVKAYLKEHRNELRTRLVVWDDILLKWFEQPMRAGRDMEDLMAETYRFLAPRYMPVDKWVMMTQLQDTVKRAPLKSTDIRKDKEKVKYIGGRMSWS</sequence>
<evidence type="ECO:0000256" key="1">
    <source>
        <dbReference type="SAM" id="MobiDB-lite"/>
    </source>
</evidence>
<feature type="compositionally biased region" description="Basic and acidic residues" evidence="1">
    <location>
        <begin position="1"/>
        <end position="12"/>
    </location>
</feature>
<name>A0A1G7HEE3_9PROT</name>
<accession>A0A1G7HEE3</accession>
<proteinExistence type="predicted"/>
<dbReference type="AlphaFoldDB" id="A0A1G7HEE3"/>
<evidence type="ECO:0000313" key="3">
    <source>
        <dbReference type="Proteomes" id="UP000199412"/>
    </source>
</evidence>
<feature type="region of interest" description="Disordered" evidence="1">
    <location>
        <begin position="1"/>
        <end position="21"/>
    </location>
</feature>
<keyword evidence="3" id="KW-1185">Reference proteome</keyword>
<protein>
    <submittedName>
        <fullName evidence="2">Uncharacterized protein</fullName>
    </submittedName>
</protein>
<organism evidence="2 3">
    <name type="scientific">Rhodospira trueperi</name>
    <dbReference type="NCBI Taxonomy" id="69960"/>
    <lineage>
        <taxon>Bacteria</taxon>
        <taxon>Pseudomonadati</taxon>
        <taxon>Pseudomonadota</taxon>
        <taxon>Alphaproteobacteria</taxon>
        <taxon>Rhodospirillales</taxon>
        <taxon>Rhodospirillaceae</taxon>
        <taxon>Rhodospira</taxon>
    </lineage>
</organism>
<evidence type="ECO:0000313" key="2">
    <source>
        <dbReference type="EMBL" id="SDE98842.1"/>
    </source>
</evidence>